<dbReference type="Gene3D" id="1.20.1250.20">
    <property type="entry name" value="MFS general substrate transporter like domains"/>
    <property type="match status" value="1"/>
</dbReference>
<feature type="transmembrane region" description="Helical" evidence="6">
    <location>
        <begin position="300"/>
        <end position="317"/>
    </location>
</feature>
<reference evidence="8" key="1">
    <citation type="submission" date="2016-08" db="EMBL/GenBank/DDBJ databases">
        <authorList>
            <person name="Tokovenko B."/>
            <person name="Kalinowski J."/>
        </authorList>
    </citation>
    <scope>NUCLEOTIDE SEQUENCE [LARGE SCALE GENOMIC DNA]</scope>
    <source>
        <strain evidence="8">UTMC102</strain>
    </source>
</reference>
<dbReference type="Proteomes" id="UP000189004">
    <property type="component" value="Unassembled WGS sequence"/>
</dbReference>
<feature type="transmembrane region" description="Helical" evidence="6">
    <location>
        <begin position="266"/>
        <end position="288"/>
    </location>
</feature>
<evidence type="ECO:0000256" key="4">
    <source>
        <dbReference type="ARBA" id="ARBA00022989"/>
    </source>
</evidence>
<dbReference type="RefSeq" id="WP_143832880.1">
    <property type="nucleotide sequence ID" value="NZ_MCOK01000001.1"/>
</dbReference>
<evidence type="ECO:0000256" key="1">
    <source>
        <dbReference type="ARBA" id="ARBA00004651"/>
    </source>
</evidence>
<feature type="transmembrane region" description="Helical" evidence="6">
    <location>
        <begin position="183"/>
        <end position="204"/>
    </location>
</feature>
<comment type="subcellular location">
    <subcellularLocation>
        <location evidence="1">Cell membrane</location>
        <topology evidence="1">Multi-pass membrane protein</topology>
    </subcellularLocation>
</comment>
<accession>A0A1V3BZG1</accession>
<gene>
    <name evidence="7" type="ORF">NOSIN_07310</name>
</gene>
<protein>
    <submittedName>
        <fullName evidence="7">MFS transporter</fullName>
    </submittedName>
</protein>
<keyword evidence="4 6" id="KW-1133">Transmembrane helix</keyword>
<evidence type="ECO:0000256" key="3">
    <source>
        <dbReference type="ARBA" id="ARBA00022692"/>
    </source>
</evidence>
<dbReference type="STRING" id="501010.NOSIN_07310"/>
<proteinExistence type="predicted"/>
<feature type="transmembrane region" description="Helical" evidence="6">
    <location>
        <begin position="238"/>
        <end position="260"/>
    </location>
</feature>
<name>A0A1V3BZG1_9ACTN</name>
<keyword evidence="8" id="KW-1185">Reference proteome</keyword>
<evidence type="ECO:0000313" key="8">
    <source>
        <dbReference type="Proteomes" id="UP000189004"/>
    </source>
</evidence>
<feature type="transmembrane region" description="Helical" evidence="6">
    <location>
        <begin position="357"/>
        <end position="380"/>
    </location>
</feature>
<sequence>MASPNTRDDVVGTPGTGGYRRVLAVGEFRVVFVAEVLAVLGQVAAQITLSLTVYERTGSPLLSALAFAASFVPYLIGATLLSAWSDRVPARRLMVVTQLTTALLIACMAPSGTPVPVVLVLLLAMGAIAPLYQGTRAALVADILPADGFALGRSLLRMAAQTAQICGFAFGGVLLAATSPTAALLTGSGLLVLSSLLLWLGLAVRPARRSTPSSGGSPLGESVAGAGRVLRSPSLRPLLAFMWLLPALSVAPEALAAPIASGLGGGPVAVAALLSAAPVGMIVGGLLLGALLTDGQRVRAVVPLGLVTFVPLLGLALRPELPVVVALLAVSGCGYGYALGVDRLLIERVAVQDRGQVLTLVTAGLMILQGLGFAFAGALAEWLPPHTVVVLAAVLGLATTVGAGLRLTPARRRG</sequence>
<feature type="transmembrane region" description="Helical" evidence="6">
    <location>
        <begin position="323"/>
        <end position="345"/>
    </location>
</feature>
<keyword evidence="2" id="KW-1003">Cell membrane</keyword>
<dbReference type="CDD" id="cd06173">
    <property type="entry name" value="MFS_MefA_like"/>
    <property type="match status" value="1"/>
</dbReference>
<dbReference type="Pfam" id="PF07690">
    <property type="entry name" value="MFS_1"/>
    <property type="match status" value="1"/>
</dbReference>
<feature type="transmembrane region" description="Helical" evidence="6">
    <location>
        <begin position="61"/>
        <end position="81"/>
    </location>
</feature>
<organism evidence="7 8">
    <name type="scientific">Nocardiopsis sinuspersici</name>
    <dbReference type="NCBI Taxonomy" id="501010"/>
    <lineage>
        <taxon>Bacteria</taxon>
        <taxon>Bacillati</taxon>
        <taxon>Actinomycetota</taxon>
        <taxon>Actinomycetes</taxon>
        <taxon>Streptosporangiales</taxon>
        <taxon>Nocardiopsidaceae</taxon>
        <taxon>Nocardiopsis</taxon>
    </lineage>
</organism>
<evidence type="ECO:0000256" key="6">
    <source>
        <dbReference type="SAM" id="Phobius"/>
    </source>
</evidence>
<dbReference type="GO" id="GO:0022857">
    <property type="term" value="F:transmembrane transporter activity"/>
    <property type="evidence" value="ECO:0007669"/>
    <property type="project" value="InterPro"/>
</dbReference>
<dbReference type="OrthoDB" id="3227279at2"/>
<dbReference type="PANTHER" id="PTHR23513:SF11">
    <property type="entry name" value="STAPHYLOFERRIN A TRANSPORTER"/>
    <property type="match status" value="1"/>
</dbReference>
<keyword evidence="3 6" id="KW-0812">Transmembrane</keyword>
<dbReference type="AlphaFoldDB" id="A0A1V3BZG1"/>
<feature type="transmembrane region" description="Helical" evidence="6">
    <location>
        <begin position="30"/>
        <end position="49"/>
    </location>
</feature>
<dbReference type="InterPro" id="IPR011701">
    <property type="entry name" value="MFS"/>
</dbReference>
<dbReference type="EMBL" id="MCOK01000001">
    <property type="protein sequence ID" value="OOC53629.1"/>
    <property type="molecule type" value="Genomic_DNA"/>
</dbReference>
<dbReference type="InterPro" id="IPR036259">
    <property type="entry name" value="MFS_trans_sf"/>
</dbReference>
<feature type="transmembrane region" description="Helical" evidence="6">
    <location>
        <begin position="386"/>
        <end position="405"/>
    </location>
</feature>
<dbReference type="GO" id="GO:0005886">
    <property type="term" value="C:plasma membrane"/>
    <property type="evidence" value="ECO:0007669"/>
    <property type="project" value="UniProtKB-SubCell"/>
</dbReference>
<dbReference type="SUPFAM" id="SSF103473">
    <property type="entry name" value="MFS general substrate transporter"/>
    <property type="match status" value="1"/>
</dbReference>
<evidence type="ECO:0000256" key="5">
    <source>
        <dbReference type="ARBA" id="ARBA00023136"/>
    </source>
</evidence>
<dbReference type="PANTHER" id="PTHR23513">
    <property type="entry name" value="INTEGRAL MEMBRANE EFFLUX PROTEIN-RELATED"/>
    <property type="match status" value="1"/>
</dbReference>
<comment type="caution">
    <text evidence="7">The sequence shown here is derived from an EMBL/GenBank/DDBJ whole genome shotgun (WGS) entry which is preliminary data.</text>
</comment>
<keyword evidence="5 6" id="KW-0472">Membrane</keyword>
<evidence type="ECO:0000256" key="2">
    <source>
        <dbReference type="ARBA" id="ARBA00022475"/>
    </source>
</evidence>
<evidence type="ECO:0000313" key="7">
    <source>
        <dbReference type="EMBL" id="OOC53629.1"/>
    </source>
</evidence>